<feature type="transmembrane region" description="Helical" evidence="1">
    <location>
        <begin position="89"/>
        <end position="106"/>
    </location>
</feature>
<feature type="transmembrane region" description="Helical" evidence="1">
    <location>
        <begin position="9"/>
        <end position="26"/>
    </location>
</feature>
<keyword evidence="1" id="KW-1133">Transmembrane helix</keyword>
<keyword evidence="1" id="KW-0812">Transmembrane</keyword>
<comment type="caution">
    <text evidence="2">The sequence shown here is derived from an EMBL/GenBank/DDBJ whole genome shotgun (WGS) entry which is preliminary data.</text>
</comment>
<name>J9G4B4_9ZZZZ</name>
<keyword evidence="1" id="KW-0472">Membrane</keyword>
<feature type="transmembrane region" description="Helical" evidence="1">
    <location>
        <begin position="38"/>
        <end position="57"/>
    </location>
</feature>
<gene>
    <name evidence="2" type="ORF">EVA_15232</name>
</gene>
<feature type="transmembrane region" description="Helical" evidence="1">
    <location>
        <begin position="64"/>
        <end position="83"/>
    </location>
</feature>
<evidence type="ECO:0000256" key="1">
    <source>
        <dbReference type="SAM" id="Phobius"/>
    </source>
</evidence>
<organism evidence="2">
    <name type="scientific">gut metagenome</name>
    <dbReference type="NCBI Taxonomy" id="749906"/>
    <lineage>
        <taxon>unclassified sequences</taxon>
        <taxon>metagenomes</taxon>
        <taxon>organismal metagenomes</taxon>
    </lineage>
</organism>
<dbReference type="AlphaFoldDB" id="J9G4B4"/>
<proteinExistence type="predicted"/>
<protein>
    <submittedName>
        <fullName evidence="2">Uncharacterized protein</fullName>
    </submittedName>
</protein>
<dbReference type="EMBL" id="AMCI01005171">
    <property type="protein sequence ID" value="EJW96652.1"/>
    <property type="molecule type" value="Genomic_DNA"/>
</dbReference>
<sequence length="108" mass="12124">MGANNPKDTYLGSAVFLLWMGMLHLVDRFWGWSSLGLSWIMQKDNVLLYAALIFLWFKEDKSLGLGLTGIWLVLNVDLIVALLGQMSGFLMPLALMLLGGVLFFISKR</sequence>
<reference evidence="2" key="1">
    <citation type="journal article" date="2012" name="PLoS ONE">
        <title>Gene sets for utilization of primary and secondary nutrition supplies in the distal gut of endangered iberian lynx.</title>
        <authorList>
            <person name="Alcaide M."/>
            <person name="Messina E."/>
            <person name="Richter M."/>
            <person name="Bargiela R."/>
            <person name="Peplies J."/>
            <person name="Huws S.A."/>
            <person name="Newbold C.J."/>
            <person name="Golyshin P.N."/>
            <person name="Simon M.A."/>
            <person name="Lopez G."/>
            <person name="Yakimov M.M."/>
            <person name="Ferrer M."/>
        </authorList>
    </citation>
    <scope>NUCLEOTIDE SEQUENCE</scope>
</reference>
<evidence type="ECO:0000313" key="2">
    <source>
        <dbReference type="EMBL" id="EJW96652.1"/>
    </source>
</evidence>
<accession>J9G4B4</accession>